<reference evidence="2" key="1">
    <citation type="submission" date="2020-08" db="EMBL/GenBank/DDBJ databases">
        <title>Multicomponent nature underlies the extraordinary mechanical properties of spider dragline silk.</title>
        <authorList>
            <person name="Kono N."/>
            <person name="Nakamura H."/>
            <person name="Mori M."/>
            <person name="Yoshida Y."/>
            <person name="Ohtoshi R."/>
            <person name="Malay A.D."/>
            <person name="Moran D.A.P."/>
            <person name="Tomita M."/>
            <person name="Numata K."/>
            <person name="Arakawa K."/>
        </authorList>
    </citation>
    <scope>NUCLEOTIDE SEQUENCE</scope>
</reference>
<evidence type="ECO:0000313" key="2">
    <source>
        <dbReference type="EMBL" id="GFT18896.1"/>
    </source>
</evidence>
<dbReference type="EMBL" id="BMAW01010461">
    <property type="protein sequence ID" value="GFT18896.1"/>
    <property type="molecule type" value="Genomic_DNA"/>
</dbReference>
<dbReference type="OrthoDB" id="6433336at2759"/>
<feature type="domain" description="Endonuclease/exonuclease/phosphatase" evidence="1">
    <location>
        <begin position="45"/>
        <end position="138"/>
    </location>
</feature>
<gene>
    <name evidence="2" type="primary">pol_2354</name>
    <name evidence="2" type="ORF">NPIL_471241</name>
</gene>
<evidence type="ECO:0000313" key="3">
    <source>
        <dbReference type="Proteomes" id="UP000887013"/>
    </source>
</evidence>
<keyword evidence="3" id="KW-1185">Reference proteome</keyword>
<keyword evidence="2" id="KW-0808">Transferase</keyword>
<dbReference type="AlphaFoldDB" id="A0A8X6NLB3"/>
<comment type="caution">
    <text evidence="2">The sequence shown here is derived from an EMBL/GenBank/DDBJ whole genome shotgun (WGS) entry which is preliminary data.</text>
</comment>
<name>A0A8X6NLB3_NEPPI</name>
<dbReference type="Proteomes" id="UP000887013">
    <property type="component" value="Unassembled WGS sequence"/>
</dbReference>
<evidence type="ECO:0000259" key="1">
    <source>
        <dbReference type="Pfam" id="PF14529"/>
    </source>
</evidence>
<dbReference type="GO" id="GO:0003964">
    <property type="term" value="F:RNA-directed DNA polymerase activity"/>
    <property type="evidence" value="ECO:0007669"/>
    <property type="project" value="UniProtKB-KW"/>
</dbReference>
<keyword evidence="2" id="KW-0548">Nucleotidyltransferase</keyword>
<dbReference type="InterPro" id="IPR005135">
    <property type="entry name" value="Endo/exonuclease/phosphatase"/>
</dbReference>
<dbReference type="Pfam" id="PF14529">
    <property type="entry name" value="Exo_endo_phos_2"/>
    <property type="match status" value="1"/>
</dbReference>
<sequence length="338" mass="38733">MIEISTLLQWKTVLNVTINVSVRLDHHHLAFNYSQQVPFLIAEIKLSEKRNGSHCLVLIDLNAKHHTWSPTSRANSDGNSLFKFSQTFGVDILALNDPTYYPNNQNYLPSTIDFGISKGLQNITVTTSAELASDHNPVCFLVGLNNLTPHAHNQILFTNWINFSDNLSQLIWGNPLINNVIELEEAVTNFTFKIQNSINQSSIAKNIDHPHVNISQSTRPKIKEKNRLRKLWQLYRYPPMKTEINRFQKEIKREIFLTKKQAWEHCLETANTEDQSLFQLVKLSNSTHQTLPPFLGPRGLVFDTQAQADLFVNSLEESFTENAGFYDDEFNEHVECAP</sequence>
<proteinExistence type="predicted"/>
<dbReference type="InterPro" id="IPR036691">
    <property type="entry name" value="Endo/exonu/phosph_ase_sf"/>
</dbReference>
<keyword evidence="2" id="KW-0695">RNA-directed DNA polymerase</keyword>
<dbReference type="Gene3D" id="3.60.10.10">
    <property type="entry name" value="Endonuclease/exonuclease/phosphatase"/>
    <property type="match status" value="1"/>
</dbReference>
<dbReference type="SUPFAM" id="SSF56219">
    <property type="entry name" value="DNase I-like"/>
    <property type="match status" value="1"/>
</dbReference>
<protein>
    <submittedName>
        <fullName evidence="2">RNA-directed DNA polymerase from mobile element jockey</fullName>
    </submittedName>
</protein>
<accession>A0A8X6NLB3</accession>
<organism evidence="2 3">
    <name type="scientific">Nephila pilipes</name>
    <name type="common">Giant wood spider</name>
    <name type="synonym">Nephila maculata</name>
    <dbReference type="NCBI Taxonomy" id="299642"/>
    <lineage>
        <taxon>Eukaryota</taxon>
        <taxon>Metazoa</taxon>
        <taxon>Ecdysozoa</taxon>
        <taxon>Arthropoda</taxon>
        <taxon>Chelicerata</taxon>
        <taxon>Arachnida</taxon>
        <taxon>Araneae</taxon>
        <taxon>Araneomorphae</taxon>
        <taxon>Entelegynae</taxon>
        <taxon>Araneoidea</taxon>
        <taxon>Nephilidae</taxon>
        <taxon>Nephila</taxon>
    </lineage>
</organism>